<dbReference type="Proteomes" id="UP000005239">
    <property type="component" value="Unassembled WGS sequence"/>
</dbReference>
<gene>
    <name evidence="1" type="primary">WBGene00276242</name>
</gene>
<accession>A0A2A6CRS2</accession>
<dbReference type="AlphaFoldDB" id="A0A2A6CRS2"/>
<name>A0A2A6CRS2_PRIPA</name>
<accession>A0A8R1YT91</accession>
<evidence type="ECO:0000313" key="1">
    <source>
        <dbReference type="EnsemblMetazoa" id="PPA37873.1"/>
    </source>
</evidence>
<protein>
    <submittedName>
        <fullName evidence="1">Uncharacterized protein</fullName>
    </submittedName>
</protein>
<proteinExistence type="predicted"/>
<reference evidence="1" key="2">
    <citation type="submission" date="2022-06" db="UniProtKB">
        <authorList>
            <consortium name="EnsemblMetazoa"/>
        </authorList>
    </citation>
    <scope>IDENTIFICATION</scope>
    <source>
        <strain evidence="1">PS312</strain>
    </source>
</reference>
<evidence type="ECO:0000313" key="2">
    <source>
        <dbReference type="Proteomes" id="UP000005239"/>
    </source>
</evidence>
<sequence>MKERLQALGHQVSNTRHPYDFEVDIGSAEVANILSKALRVVCFDCRTFSSATTAYMTWTRSDTYSREFTLIRSCFFIDMLRRQKAGLDVIIKADRSELSDLPGFLDRVSEVVTRVRLQCYTDPSTPTYNFLARVSAEENQGGKGERLGELSKIHCHFGFSQLSDTEPCFIQWMDYKRT</sequence>
<keyword evidence="2" id="KW-1185">Reference proteome</keyword>
<organism evidence="1 2">
    <name type="scientific">Pristionchus pacificus</name>
    <name type="common">Parasitic nematode worm</name>
    <dbReference type="NCBI Taxonomy" id="54126"/>
    <lineage>
        <taxon>Eukaryota</taxon>
        <taxon>Metazoa</taxon>
        <taxon>Ecdysozoa</taxon>
        <taxon>Nematoda</taxon>
        <taxon>Chromadorea</taxon>
        <taxon>Rhabditida</taxon>
        <taxon>Rhabditina</taxon>
        <taxon>Diplogasteromorpha</taxon>
        <taxon>Diplogasteroidea</taxon>
        <taxon>Neodiplogasteridae</taxon>
        <taxon>Pristionchus</taxon>
    </lineage>
</organism>
<dbReference type="EnsemblMetazoa" id="PPA37873.1">
    <property type="protein sequence ID" value="PPA37873.1"/>
    <property type="gene ID" value="WBGene00276242"/>
</dbReference>
<reference evidence="2" key="1">
    <citation type="journal article" date="2008" name="Nat. Genet.">
        <title>The Pristionchus pacificus genome provides a unique perspective on nematode lifestyle and parasitism.</title>
        <authorList>
            <person name="Dieterich C."/>
            <person name="Clifton S.W."/>
            <person name="Schuster L.N."/>
            <person name="Chinwalla A."/>
            <person name="Delehaunty K."/>
            <person name="Dinkelacker I."/>
            <person name="Fulton L."/>
            <person name="Fulton R."/>
            <person name="Godfrey J."/>
            <person name="Minx P."/>
            <person name="Mitreva M."/>
            <person name="Roeseler W."/>
            <person name="Tian H."/>
            <person name="Witte H."/>
            <person name="Yang S.P."/>
            <person name="Wilson R.K."/>
            <person name="Sommer R.J."/>
        </authorList>
    </citation>
    <scope>NUCLEOTIDE SEQUENCE [LARGE SCALE GENOMIC DNA]</scope>
    <source>
        <strain evidence="2">PS312</strain>
    </source>
</reference>